<evidence type="ECO:0000259" key="3">
    <source>
        <dbReference type="Pfam" id="PF01642"/>
    </source>
</evidence>
<dbReference type="NCBIfam" id="TIGR00641">
    <property type="entry name" value="acid_CoA_mut_N"/>
    <property type="match status" value="1"/>
</dbReference>
<organism evidence="4 5">
    <name type="scientific">Actinoplanes digitatis</name>
    <dbReference type="NCBI Taxonomy" id="1868"/>
    <lineage>
        <taxon>Bacteria</taxon>
        <taxon>Bacillati</taxon>
        <taxon>Actinomycetota</taxon>
        <taxon>Actinomycetes</taxon>
        <taxon>Micromonosporales</taxon>
        <taxon>Micromonosporaceae</taxon>
        <taxon>Actinoplanes</taxon>
    </lineage>
</organism>
<dbReference type="Gene3D" id="3.20.20.240">
    <property type="entry name" value="Methylmalonyl-CoA mutase"/>
    <property type="match status" value="1"/>
</dbReference>
<dbReference type="Pfam" id="PF01642">
    <property type="entry name" value="MM_CoA_mutase"/>
    <property type="match status" value="1"/>
</dbReference>
<protein>
    <submittedName>
        <fullName evidence="4">Methylmalonyl-CoA mutase N-terminal domain/subunit</fullName>
        <ecNumber evidence="4">5.4.99.2</ecNumber>
    </submittedName>
</protein>
<dbReference type="InterPro" id="IPR006098">
    <property type="entry name" value="MMCoA_mutase_a_cat"/>
</dbReference>
<proteinExistence type="predicted"/>
<dbReference type="RefSeq" id="WP_184992507.1">
    <property type="nucleotide sequence ID" value="NZ_BOMK01000001.1"/>
</dbReference>
<comment type="caution">
    <text evidence="4">The sequence shown here is derived from an EMBL/GenBank/DDBJ whole genome shotgun (WGS) entry which is preliminary data.</text>
</comment>
<dbReference type="InterPro" id="IPR016176">
    <property type="entry name" value="Cbl-dep_enz_cat"/>
</dbReference>
<dbReference type="GO" id="GO:0031419">
    <property type="term" value="F:cobalamin binding"/>
    <property type="evidence" value="ECO:0007669"/>
    <property type="project" value="UniProtKB-KW"/>
</dbReference>
<keyword evidence="5" id="KW-1185">Reference proteome</keyword>
<reference evidence="4 5" key="1">
    <citation type="submission" date="2020-08" db="EMBL/GenBank/DDBJ databases">
        <title>Sequencing the genomes of 1000 actinobacteria strains.</title>
        <authorList>
            <person name="Klenk H.-P."/>
        </authorList>
    </citation>
    <scope>NUCLEOTIDE SEQUENCE [LARGE SCALE GENOMIC DNA]</scope>
    <source>
        <strain evidence="4 5">DSM 43149</strain>
    </source>
</reference>
<comment type="subunit">
    <text evidence="1">Heterodimer of an alpha and a beta chain.</text>
</comment>
<dbReference type="GO" id="GO:0004494">
    <property type="term" value="F:methylmalonyl-CoA mutase activity"/>
    <property type="evidence" value="ECO:0007669"/>
    <property type="project" value="UniProtKB-EC"/>
</dbReference>
<evidence type="ECO:0000313" key="4">
    <source>
        <dbReference type="EMBL" id="MBB4761836.1"/>
    </source>
</evidence>
<dbReference type="PANTHER" id="PTHR48101:SF1">
    <property type="entry name" value="METHYLMALONYL-COA MUTASE, LARGE SUBUNIT"/>
    <property type="match status" value="1"/>
</dbReference>
<evidence type="ECO:0000256" key="2">
    <source>
        <dbReference type="ARBA" id="ARBA00023235"/>
    </source>
</evidence>
<name>A0A7W7HW23_9ACTN</name>
<sequence>MTGVPGQFPYDAGLHPAGYRSRLWTMRQLAGLHSAASTNERFRYLLGMGETGLSLAFDLPTQHGLDPDEPAAAGEVGRTGVSIATVDDLAAVFAEIPLEKVSVSFTINATAPMLLAMWIVVAEESGVDPATLRGTLQNEILKEFLARKAYIYDLPTSMRYALDVIEFCVRNLPAVNPISISGGHVREAGADRALELACALANTDEYLAGLAARGLDVDTVAARFSFIFGTHMELLAEAVKFRVARAMYAERMRDRWGATEPRAMRMRIQANTFGSALAHQEPLNNIVRATVQALAAVLGGVQSLHVCSFDEAHRTPGRLGARVALRTQQILAGETDLARYADPLGGSAAVEQVRLALTAEVRQWLDRIERHGGMSECIRSGWLEAEVETMAYANPGPRVGVPDATPSAAEDALIAADRHTPAAIPPRTVHRRACAAELRVLRDDALGGRNVLPALIAAVRARATLGELRVAMQPEPLSPIGGH</sequence>
<dbReference type="EC" id="5.4.99.2" evidence="4"/>
<accession>A0A7W7HW23</accession>
<dbReference type="Proteomes" id="UP000578112">
    <property type="component" value="Unassembled WGS sequence"/>
</dbReference>
<evidence type="ECO:0000256" key="1">
    <source>
        <dbReference type="ARBA" id="ARBA00011870"/>
    </source>
</evidence>
<dbReference type="AlphaFoldDB" id="A0A7W7HW23"/>
<dbReference type="PANTHER" id="PTHR48101">
    <property type="entry name" value="METHYLMALONYL-COA MUTASE, MITOCHONDRIAL-RELATED"/>
    <property type="match status" value="1"/>
</dbReference>
<dbReference type="EMBL" id="JACHNH010000001">
    <property type="protein sequence ID" value="MBB4761836.1"/>
    <property type="molecule type" value="Genomic_DNA"/>
</dbReference>
<evidence type="ECO:0000313" key="5">
    <source>
        <dbReference type="Proteomes" id="UP000578112"/>
    </source>
</evidence>
<dbReference type="SUPFAM" id="SSF51703">
    <property type="entry name" value="Cobalamin (vitamin B12)-dependent enzymes"/>
    <property type="match status" value="1"/>
</dbReference>
<feature type="domain" description="Methylmalonyl-CoA mutase alpha/beta chain catalytic" evidence="3">
    <location>
        <begin position="3"/>
        <end position="393"/>
    </location>
</feature>
<gene>
    <name evidence="4" type="ORF">BJ971_002392</name>
</gene>
<dbReference type="InterPro" id="IPR006099">
    <property type="entry name" value="MeMalonylCoA_mutase_a/b_cat"/>
</dbReference>
<keyword evidence="2 4" id="KW-0413">Isomerase</keyword>